<gene>
    <name evidence="2" type="ORF">EKG83_18730</name>
</gene>
<evidence type="ECO:0000313" key="2">
    <source>
        <dbReference type="EMBL" id="QFZ19208.1"/>
    </source>
</evidence>
<organism evidence="2 3">
    <name type="scientific">Saccharothrix syringae</name>
    <name type="common">Nocardiopsis syringae</name>
    <dbReference type="NCBI Taxonomy" id="103733"/>
    <lineage>
        <taxon>Bacteria</taxon>
        <taxon>Bacillati</taxon>
        <taxon>Actinomycetota</taxon>
        <taxon>Actinomycetes</taxon>
        <taxon>Pseudonocardiales</taxon>
        <taxon>Pseudonocardiaceae</taxon>
        <taxon>Saccharothrix</taxon>
    </lineage>
</organism>
<reference evidence="3" key="1">
    <citation type="journal article" date="2021" name="Curr. Microbiol.">
        <title>Complete genome of nocamycin-producing strain Saccharothrix syringae NRRL B-16468 reveals the biosynthetic potential for secondary metabolites.</title>
        <authorList>
            <person name="Mo X."/>
            <person name="Yang S."/>
        </authorList>
    </citation>
    <scope>NUCLEOTIDE SEQUENCE [LARGE SCALE GENOMIC DNA]</scope>
    <source>
        <strain evidence="3">ATCC 51364 / DSM 43886 / JCM 6844 / KCTC 9398 / NBRC 14523 / NRRL B-16468 / INA 2240</strain>
    </source>
</reference>
<dbReference type="InterPro" id="IPR036736">
    <property type="entry name" value="ACP-like_sf"/>
</dbReference>
<dbReference type="InterPro" id="IPR009081">
    <property type="entry name" value="PP-bd_ACP"/>
</dbReference>
<name>A0A5Q0GZ43_SACSY</name>
<dbReference type="Proteomes" id="UP000325787">
    <property type="component" value="Chromosome"/>
</dbReference>
<accession>A0A5Q0GZ43</accession>
<dbReference type="KEGG" id="ssyi:EKG83_18730"/>
<feature type="domain" description="Carrier" evidence="1">
    <location>
        <begin position="2"/>
        <end position="79"/>
    </location>
</feature>
<dbReference type="SUPFAM" id="SSF47336">
    <property type="entry name" value="ACP-like"/>
    <property type="match status" value="1"/>
</dbReference>
<keyword evidence="3" id="KW-1185">Reference proteome</keyword>
<proteinExistence type="predicted"/>
<evidence type="ECO:0000259" key="1">
    <source>
        <dbReference type="PROSITE" id="PS50075"/>
    </source>
</evidence>
<evidence type="ECO:0000313" key="3">
    <source>
        <dbReference type="Proteomes" id="UP000325787"/>
    </source>
</evidence>
<dbReference type="OrthoDB" id="4257495at2"/>
<dbReference type="Pfam" id="PF00550">
    <property type="entry name" value="PP-binding"/>
    <property type="match status" value="1"/>
</dbReference>
<dbReference type="Gene3D" id="1.10.1200.10">
    <property type="entry name" value="ACP-like"/>
    <property type="match status" value="1"/>
</dbReference>
<dbReference type="AlphaFoldDB" id="A0A5Q0GZ43"/>
<protein>
    <submittedName>
        <fullName evidence="2">Acyl carrier protein</fullName>
    </submittedName>
</protein>
<dbReference type="PROSITE" id="PS50075">
    <property type="entry name" value="CARRIER"/>
    <property type="match status" value="1"/>
</dbReference>
<dbReference type="EMBL" id="CP034550">
    <property type="protein sequence ID" value="QFZ19208.1"/>
    <property type="molecule type" value="Genomic_DNA"/>
</dbReference>
<sequence length="79" mass="8620">MEPQVKTIDDFVALVGDELGLVIDREDVGRHLDEVAGWDSVLLLGLLTALERETGRRVPFADVLEATSLERIYALAVGA</sequence>